<accession>A0A194VZ39</accession>
<name>A0A194VZ39_CYTMA</name>
<evidence type="ECO:0000256" key="1">
    <source>
        <dbReference type="SAM" id="MobiDB-lite"/>
    </source>
</evidence>
<dbReference type="AlphaFoldDB" id="A0A194VZ39"/>
<keyword evidence="4" id="KW-1185">Reference proteome</keyword>
<sequence>MQRFFLHGSPPYIAPTTEAEDDTTGANPGSNASSGLDQPPETDRRPGYISQWKKSAECDAERRLIFTENPDERDILAILATFSQSHAPVFRYFVHNYLVFRPRSDCEQVSLGMERETIPLFLDTISTTYGFVDMYHGSSEPVKVYDGCIQPGYRPDPFSYGERDADITLLCPREYFLFVFEVRIQQVFIEWGSVVSIMKRIVKEKGPSILLKMPNISRVSQMSLEEKRKQQYRYTSWINEMMELLSDLMGLLSTTIDAWEEFEKRHIDLFPGRVFTLVLNIEGTFSDMRLLNLGLSELEEKLVENRDALIAHLSVENNDVAKFVKLLTVMTILFMPISVNTALFSTQGGVMPFEMNFPTFLISFAILTIMVITAWFILSYWGVAWAILRQLANGSLTSKESKSRLESLLDNARHVTTTNSKPKDITDGETQEKLTSRPSEFQRVLVGIPLGGVTGAVPSKRASRKLTKRRFTSFLNRGSTGFSRTRSVSGDIESGS</sequence>
<keyword evidence="2" id="KW-1133">Transmembrane helix</keyword>
<dbReference type="Proteomes" id="UP000078559">
    <property type="component" value="Chromosome 5"/>
</dbReference>
<feature type="region of interest" description="Disordered" evidence="1">
    <location>
        <begin position="1"/>
        <end position="47"/>
    </location>
</feature>
<organism evidence="3 4">
    <name type="scientific">Cytospora mali</name>
    <name type="common">Apple Valsa canker fungus</name>
    <name type="synonym">Valsa mali</name>
    <dbReference type="NCBI Taxonomy" id="578113"/>
    <lineage>
        <taxon>Eukaryota</taxon>
        <taxon>Fungi</taxon>
        <taxon>Dikarya</taxon>
        <taxon>Ascomycota</taxon>
        <taxon>Pezizomycotina</taxon>
        <taxon>Sordariomycetes</taxon>
        <taxon>Sordariomycetidae</taxon>
        <taxon>Diaporthales</taxon>
        <taxon>Cytosporaceae</taxon>
        <taxon>Cytospora</taxon>
    </lineage>
</organism>
<feature type="compositionally biased region" description="Polar residues" evidence="1">
    <location>
        <begin position="24"/>
        <end position="36"/>
    </location>
</feature>
<reference evidence="3" key="1">
    <citation type="submission" date="2014-12" db="EMBL/GenBank/DDBJ databases">
        <title>Genome Sequence of Valsa Canker Pathogens Uncovers a Specific Adaption of Colonization on Woody Bark.</title>
        <authorList>
            <person name="Yin Z."/>
            <person name="Liu H."/>
            <person name="Gao X."/>
            <person name="Li Z."/>
            <person name="Song N."/>
            <person name="Ke X."/>
            <person name="Dai Q."/>
            <person name="Wu Y."/>
            <person name="Sun Y."/>
            <person name="Xu J.-R."/>
            <person name="Kang Z.K."/>
            <person name="Wang L."/>
            <person name="Huang L."/>
        </authorList>
    </citation>
    <scope>NUCLEOTIDE SEQUENCE [LARGE SCALE GENOMIC DNA]</scope>
    <source>
        <strain evidence="3">03-8</strain>
    </source>
</reference>
<protein>
    <recommendedName>
        <fullName evidence="5">Magnesium transport protein CorA</fullName>
    </recommendedName>
</protein>
<feature type="transmembrane region" description="Helical" evidence="2">
    <location>
        <begin position="323"/>
        <end position="344"/>
    </location>
</feature>
<evidence type="ECO:0000256" key="2">
    <source>
        <dbReference type="SAM" id="Phobius"/>
    </source>
</evidence>
<proteinExistence type="predicted"/>
<dbReference type="OrthoDB" id="5239957at2759"/>
<dbReference type="SMR" id="A0A194VZ39"/>
<gene>
    <name evidence="3" type="ORF">VM1G_05343</name>
</gene>
<evidence type="ECO:0008006" key="5">
    <source>
        <dbReference type="Google" id="ProtNLM"/>
    </source>
</evidence>
<keyword evidence="2" id="KW-0812">Transmembrane</keyword>
<evidence type="ECO:0000313" key="3">
    <source>
        <dbReference type="EMBL" id="KUI69479.1"/>
    </source>
</evidence>
<feature type="transmembrane region" description="Helical" evidence="2">
    <location>
        <begin position="364"/>
        <end position="388"/>
    </location>
</feature>
<keyword evidence="2" id="KW-0472">Membrane</keyword>
<evidence type="ECO:0000313" key="4">
    <source>
        <dbReference type="Proteomes" id="UP000078559"/>
    </source>
</evidence>
<dbReference type="EMBL" id="CM003102">
    <property type="protein sequence ID" value="KUI69479.1"/>
    <property type="molecule type" value="Genomic_DNA"/>
</dbReference>